<organism evidence="1 2">
    <name type="scientific">Byssothecium circinans</name>
    <dbReference type="NCBI Taxonomy" id="147558"/>
    <lineage>
        <taxon>Eukaryota</taxon>
        <taxon>Fungi</taxon>
        <taxon>Dikarya</taxon>
        <taxon>Ascomycota</taxon>
        <taxon>Pezizomycotina</taxon>
        <taxon>Dothideomycetes</taxon>
        <taxon>Pleosporomycetidae</taxon>
        <taxon>Pleosporales</taxon>
        <taxon>Massarineae</taxon>
        <taxon>Massarinaceae</taxon>
        <taxon>Byssothecium</taxon>
    </lineage>
</organism>
<keyword evidence="2" id="KW-1185">Reference proteome</keyword>
<accession>A0A6A5TN70</accession>
<sequence>MMMMTSGLRSSLAPLSIPSPPFLVRRLARDLSKAPPIRTPHYRDYQQLHMNIVGVRGRAKAASASPHAHACILCALSRMNRSEQAEPPVVLYFPSPAATEQLHAFHPLCCGQPSLAIIVPFSRAKGNIAPHRDRFAPMYAKLIQPIREY</sequence>
<gene>
    <name evidence="1" type="ORF">CC80DRAFT_128236</name>
</gene>
<dbReference type="EMBL" id="ML977000">
    <property type="protein sequence ID" value="KAF1954121.1"/>
    <property type="molecule type" value="Genomic_DNA"/>
</dbReference>
<proteinExistence type="predicted"/>
<name>A0A6A5TN70_9PLEO</name>
<reference evidence="1" key="1">
    <citation type="journal article" date="2020" name="Stud. Mycol.">
        <title>101 Dothideomycetes genomes: a test case for predicting lifestyles and emergence of pathogens.</title>
        <authorList>
            <person name="Haridas S."/>
            <person name="Albert R."/>
            <person name="Binder M."/>
            <person name="Bloem J."/>
            <person name="Labutti K."/>
            <person name="Salamov A."/>
            <person name="Andreopoulos B."/>
            <person name="Baker S."/>
            <person name="Barry K."/>
            <person name="Bills G."/>
            <person name="Bluhm B."/>
            <person name="Cannon C."/>
            <person name="Castanera R."/>
            <person name="Culley D."/>
            <person name="Daum C."/>
            <person name="Ezra D."/>
            <person name="Gonzalez J."/>
            <person name="Henrissat B."/>
            <person name="Kuo A."/>
            <person name="Liang C."/>
            <person name="Lipzen A."/>
            <person name="Lutzoni F."/>
            <person name="Magnuson J."/>
            <person name="Mondo S."/>
            <person name="Nolan M."/>
            <person name="Ohm R."/>
            <person name="Pangilinan J."/>
            <person name="Park H.-J."/>
            <person name="Ramirez L."/>
            <person name="Alfaro M."/>
            <person name="Sun H."/>
            <person name="Tritt A."/>
            <person name="Yoshinaga Y."/>
            <person name="Zwiers L.-H."/>
            <person name="Turgeon B."/>
            <person name="Goodwin S."/>
            <person name="Spatafora J."/>
            <person name="Crous P."/>
            <person name="Grigoriev I."/>
        </authorList>
    </citation>
    <scope>NUCLEOTIDE SEQUENCE</scope>
    <source>
        <strain evidence="1">CBS 675.92</strain>
    </source>
</reference>
<evidence type="ECO:0000313" key="1">
    <source>
        <dbReference type="EMBL" id="KAF1954121.1"/>
    </source>
</evidence>
<protein>
    <submittedName>
        <fullName evidence="1">Uncharacterized protein</fullName>
    </submittedName>
</protein>
<dbReference type="AlphaFoldDB" id="A0A6A5TN70"/>
<dbReference type="Proteomes" id="UP000800035">
    <property type="component" value="Unassembled WGS sequence"/>
</dbReference>
<evidence type="ECO:0000313" key="2">
    <source>
        <dbReference type="Proteomes" id="UP000800035"/>
    </source>
</evidence>